<evidence type="ECO:0000313" key="1">
    <source>
        <dbReference type="EMBL" id="CEK84672.1"/>
    </source>
</evidence>
<name>A0A0B7AVJ8_9EUPU</name>
<dbReference type="EMBL" id="HACG01037807">
    <property type="protein sequence ID" value="CEK84672.1"/>
    <property type="molecule type" value="Transcribed_RNA"/>
</dbReference>
<evidence type="ECO:0000313" key="2">
    <source>
        <dbReference type="EMBL" id="CEK84675.1"/>
    </source>
</evidence>
<organism evidence="1">
    <name type="scientific">Arion vulgaris</name>
    <dbReference type="NCBI Taxonomy" id="1028688"/>
    <lineage>
        <taxon>Eukaryota</taxon>
        <taxon>Metazoa</taxon>
        <taxon>Spiralia</taxon>
        <taxon>Lophotrochozoa</taxon>
        <taxon>Mollusca</taxon>
        <taxon>Gastropoda</taxon>
        <taxon>Heterobranchia</taxon>
        <taxon>Euthyneura</taxon>
        <taxon>Panpulmonata</taxon>
        <taxon>Eupulmonata</taxon>
        <taxon>Stylommatophora</taxon>
        <taxon>Helicina</taxon>
        <taxon>Arionoidea</taxon>
        <taxon>Arionidae</taxon>
        <taxon>Arion</taxon>
    </lineage>
</organism>
<protein>
    <submittedName>
        <fullName evidence="1">Uncharacterized protein</fullName>
    </submittedName>
</protein>
<dbReference type="AlphaFoldDB" id="A0A0B7AVJ8"/>
<sequence>MLSLFQQITEGMLAACSADYTASHPSPQTTLSTHTTFDIKFFQSHDYVLNDGCTIT</sequence>
<accession>A0A0B7AVJ8</accession>
<proteinExistence type="predicted"/>
<dbReference type="EMBL" id="HACG01037810">
    <property type="protein sequence ID" value="CEK84675.1"/>
    <property type="molecule type" value="Transcribed_RNA"/>
</dbReference>
<reference evidence="1" key="1">
    <citation type="submission" date="2014-12" db="EMBL/GenBank/DDBJ databases">
        <title>Insight into the proteome of Arion vulgaris.</title>
        <authorList>
            <person name="Aradska J."/>
            <person name="Bulat T."/>
            <person name="Smidak R."/>
            <person name="Sarate P."/>
            <person name="Gangsoo J."/>
            <person name="Sialana F."/>
            <person name="Bilban M."/>
            <person name="Lubec G."/>
        </authorList>
    </citation>
    <scope>NUCLEOTIDE SEQUENCE</scope>
    <source>
        <tissue evidence="1">Skin</tissue>
    </source>
</reference>
<gene>
    <name evidence="1" type="primary">ORF143905</name>
    <name evidence="2" type="synonym">ORF143926</name>
</gene>